<dbReference type="PANTHER" id="PTHR37813:SF1">
    <property type="entry name" value="FELS-2 PROPHAGE PROTEIN"/>
    <property type="match status" value="1"/>
</dbReference>
<keyword evidence="3" id="KW-0812">Transmembrane</keyword>
<dbReference type="RefSeq" id="WP_283078201.1">
    <property type="nucleotide sequence ID" value="NZ_CP121671.1"/>
</dbReference>
<keyword evidence="3" id="KW-1133">Transmembrane helix</keyword>
<dbReference type="SUPFAM" id="SSF53955">
    <property type="entry name" value="Lysozyme-like"/>
    <property type="match status" value="1"/>
</dbReference>
<keyword evidence="6" id="KW-1185">Reference proteome</keyword>
<dbReference type="Gene3D" id="1.20.120.20">
    <property type="entry name" value="Apolipoprotein"/>
    <property type="match status" value="1"/>
</dbReference>
<dbReference type="EMBL" id="CP121671">
    <property type="protein sequence ID" value="WFT76247.1"/>
    <property type="molecule type" value="Genomic_DNA"/>
</dbReference>
<organism evidence="5 6">
    <name type="scientific">Halobacillus naozhouensis</name>
    <dbReference type="NCBI Taxonomy" id="554880"/>
    <lineage>
        <taxon>Bacteria</taxon>
        <taxon>Bacillati</taxon>
        <taxon>Bacillota</taxon>
        <taxon>Bacilli</taxon>
        <taxon>Bacillales</taxon>
        <taxon>Bacillaceae</taxon>
        <taxon>Halobacillus</taxon>
    </lineage>
</organism>
<feature type="transmembrane region" description="Helical" evidence="3">
    <location>
        <begin position="649"/>
        <end position="670"/>
    </location>
</feature>
<sequence length="1566" mass="172936">MATVRELRTKFVGQAESLKATFRQIKKDIRELGPTTEKAVDKSKKSYNELAKETENLQKEIDKLDNSKAFDGLNKASKKVRKEFKETGKVSEKTMEEFEKAVSSAGRNLNEMGAEGSRSFQDLESAISGAKREVQQLNNTNLDDLEDEIEDATDGTKGLNREVENLQIKLRKKDDGGGWFSDFRESVMNVTVSLRGLKYALAGLAPAAIPALSSVTTGLMGLASSVTAAGGGIAGLVAVAIPAINNLIKMDQNLKRNSEQWYATSQATRDAINALGQFQLKLGETVVLFTDPVYKIAAQTMHTLMDVIDMFTPVVQASADAVYNLSKEFDKFVKTDDVEAFFNFMASRAGPSIEAFGSSAINILDGFMELMIAFDPVAQKMEAGLLRMTLGFSQWASSLSETQGFKDFINYSMEMGPVFLDLLKNMTMFLINFSVLLSPVGDAILMLLNQAFRGLNKFVNFLQTQMDKIEGPVNRAKQVIKGLFALFIGNKGKGVSILSRLGLTSGEVNQIINMINKIHDWINRFRQGAVTGFKAIGTAFKRIWSTLWPFLKPLLLRIVSFVGQIVGQISDFWNKNGSQIMKAVKNAFNFILSTVKFVMPAVMAIIKVIWGAIENIIQGGLKFIMGAIKLFTGIFTGDFKKMWQGIKDMFFGAIQLIWGWINLTFFGRIIKGAKLFILGFRTAFISMWKAVKSLFLGNVRAIWINLRAAWDMIAKTTRITFRAIGRFFKAIWNTIVSLFRGSIKILSKAIDTGWNFITNTTFKVFRGIWKFLKNIWSTVSGFISRTVTSIWTKVSDTWSGLWRSTRDIFKRIYNSIRDRFNNIVDRAKELPGKIGDGIGNMASKVKGGITSVINTMARTLGKGINGVIGGVNWVLDKIGIDSQVPKWDVPQYAQGTKGHPGGLAVVGDGKGSNSGSELIQTPDGQLSLSPDSDTLVDLPKGSSVLSAKDTREWLESVPAYSWGVGTLKKAWKGTKNIAGNVKDTALDVWQYISDPTKLFNKALDLFGVETPSLSGIFKGFGSGLFNKVKDGFIGFLKDKVGDFGSFDSNAPGNVRSWIAAAMRRTGVPASWMGPLTTIAMRESGGRTGPSTINRWDSNWRRGTPSMGLMQTIRPTFLAHMESGMGNIMNPIHNAAAAINYIKSRYGSAFNVPGIRNLARGLPYVGYEKGGIVDQEHTAMVGEGNKEEVIIPLEQHRSRAIGLWKEAGRRLGLSGQSIAILYNAQEDVTKAIENLITRTKDQTQRIINQSPFLRRIVNSVNQGNAMASAELSSIQATLTSGNTKLMTTINTLGENIKTATVQAIEKVAQTKDKQSQPADSNSLQDRIDAITRKGGKHAREYFQFIREHGDWLNDSAMSIFDKGLRRQLLMAGHDLAVQRGEDQGKYGEKHYQNIVDGTFEAIRGYNDPKHKSVGNAIRSLIQKGGSAAWKYFNAIQVDGDWANDWITHLPSSLRSRVREVGKKFANLNGYASGAYGIDTAQLAWIAEGGWAESVISFDPAKRASQQAIWRKTGDELGFNYPGEGGRGRGGHEFNQYLTFNSPTPLKPSEISRKTRQASRRMAEEWGE</sequence>
<dbReference type="CDD" id="cd13402">
    <property type="entry name" value="LT_TF-like"/>
    <property type="match status" value="1"/>
</dbReference>
<feature type="transmembrane region" description="Helical" evidence="3">
    <location>
        <begin position="586"/>
        <end position="610"/>
    </location>
</feature>
<proteinExistence type="predicted"/>
<dbReference type="InterPro" id="IPR023346">
    <property type="entry name" value="Lysozyme-like_dom_sf"/>
</dbReference>
<gene>
    <name evidence="5" type="ORF">P9989_07755</name>
</gene>
<evidence type="ECO:0000313" key="6">
    <source>
        <dbReference type="Proteomes" id="UP001221597"/>
    </source>
</evidence>
<dbReference type="Proteomes" id="UP001221597">
    <property type="component" value="Chromosome"/>
</dbReference>
<feature type="coiled-coil region" evidence="1">
    <location>
        <begin position="120"/>
        <end position="169"/>
    </location>
</feature>
<feature type="transmembrane region" description="Helical" evidence="3">
    <location>
        <begin position="616"/>
        <end position="637"/>
    </location>
</feature>
<evidence type="ECO:0000313" key="5">
    <source>
        <dbReference type="EMBL" id="WFT76247.1"/>
    </source>
</evidence>
<dbReference type="InterPro" id="IPR008258">
    <property type="entry name" value="Transglycosylase_SLT_dom_1"/>
</dbReference>
<accession>A0ABY8J169</accession>
<feature type="region of interest" description="Disordered" evidence="2">
    <location>
        <begin position="1539"/>
        <end position="1566"/>
    </location>
</feature>
<evidence type="ECO:0000256" key="3">
    <source>
        <dbReference type="SAM" id="Phobius"/>
    </source>
</evidence>
<name>A0ABY8J169_9BACI</name>
<evidence type="ECO:0000259" key="4">
    <source>
        <dbReference type="Pfam" id="PF01464"/>
    </source>
</evidence>
<protein>
    <submittedName>
        <fullName evidence="5">Transglycosylase SLT domain-containing protein</fullName>
    </submittedName>
</protein>
<feature type="coiled-coil region" evidence="1">
    <location>
        <begin position="40"/>
        <end position="67"/>
    </location>
</feature>
<feature type="transmembrane region" description="Helical" evidence="3">
    <location>
        <begin position="199"/>
        <end position="222"/>
    </location>
</feature>
<dbReference type="Pfam" id="PF01464">
    <property type="entry name" value="SLT"/>
    <property type="match status" value="1"/>
</dbReference>
<reference evidence="5 6" key="1">
    <citation type="submission" date="2023-04" db="EMBL/GenBank/DDBJ databases">
        <title>Genome sequence of Halobacillus naozhouensis KACC 21980.</title>
        <authorList>
            <person name="Kim S."/>
            <person name="Heo J."/>
            <person name="Kwon S.-W."/>
        </authorList>
    </citation>
    <scope>NUCLEOTIDE SEQUENCE [LARGE SCALE GENOMIC DNA]</scope>
    <source>
        <strain evidence="5 6">KCTC 13234</strain>
    </source>
</reference>
<keyword evidence="3" id="KW-0472">Membrane</keyword>
<evidence type="ECO:0000256" key="1">
    <source>
        <dbReference type="SAM" id="Coils"/>
    </source>
</evidence>
<feature type="domain" description="Transglycosylase SLT" evidence="4">
    <location>
        <begin position="1074"/>
        <end position="1183"/>
    </location>
</feature>
<feature type="transmembrane region" description="Helical" evidence="3">
    <location>
        <begin position="228"/>
        <end position="248"/>
    </location>
</feature>
<keyword evidence="1" id="KW-0175">Coiled coil</keyword>
<evidence type="ECO:0000256" key="2">
    <source>
        <dbReference type="SAM" id="MobiDB-lite"/>
    </source>
</evidence>
<dbReference type="PANTHER" id="PTHR37813">
    <property type="entry name" value="FELS-2 PROPHAGE PROTEIN"/>
    <property type="match status" value="1"/>
</dbReference>